<dbReference type="GO" id="GO:0005886">
    <property type="term" value="C:plasma membrane"/>
    <property type="evidence" value="ECO:0007669"/>
    <property type="project" value="UniProtKB-SubCell"/>
</dbReference>
<dbReference type="Proteomes" id="UP000076878">
    <property type="component" value="Unassembled WGS sequence"/>
</dbReference>
<evidence type="ECO:0000313" key="14">
    <source>
        <dbReference type="Proteomes" id="UP000199280"/>
    </source>
</evidence>
<dbReference type="OrthoDB" id="9811110at2"/>
<keyword evidence="6 10" id="KW-0812">Transmembrane</keyword>
<dbReference type="InterPro" id="IPR002528">
    <property type="entry name" value="MATE_fam"/>
</dbReference>
<feature type="transmembrane region" description="Helical" evidence="10">
    <location>
        <begin position="21"/>
        <end position="38"/>
    </location>
</feature>
<protein>
    <recommendedName>
        <fullName evidence="3">Multidrug export protein MepA</fullName>
    </recommendedName>
</protein>
<accession>A0A143Z5P7</accession>
<evidence type="ECO:0000256" key="7">
    <source>
        <dbReference type="ARBA" id="ARBA00022989"/>
    </source>
</evidence>
<evidence type="ECO:0000256" key="8">
    <source>
        <dbReference type="ARBA" id="ARBA00023136"/>
    </source>
</evidence>
<reference evidence="12 14" key="2">
    <citation type="submission" date="2016-10" db="EMBL/GenBank/DDBJ databases">
        <authorList>
            <person name="Varghese N."/>
            <person name="Submissions S."/>
        </authorList>
    </citation>
    <scope>NUCLEOTIDE SEQUENCE [LARGE SCALE GENOMIC DNA]</scope>
    <source>
        <strain evidence="12 14">DSM 22150</strain>
    </source>
</reference>
<evidence type="ECO:0000256" key="2">
    <source>
        <dbReference type="ARBA" id="ARBA00008417"/>
    </source>
</evidence>
<keyword evidence="8 10" id="KW-0472">Membrane</keyword>
<feature type="transmembrane region" description="Helical" evidence="10">
    <location>
        <begin position="326"/>
        <end position="349"/>
    </location>
</feature>
<dbReference type="PANTHER" id="PTHR43823:SF3">
    <property type="entry name" value="MULTIDRUG EXPORT PROTEIN MEPA"/>
    <property type="match status" value="1"/>
</dbReference>
<keyword evidence="4" id="KW-0813">Transport</keyword>
<dbReference type="GO" id="GO:0042910">
    <property type="term" value="F:xenobiotic transmembrane transporter activity"/>
    <property type="evidence" value="ECO:0007669"/>
    <property type="project" value="InterPro"/>
</dbReference>
<sequence length="451" mass="49131">MQEMKESRMGTEKIPKLMMELAIPSIIAQVINILYNIVDRMYIGHIPEIGAVALTGLGISAPLVLIISAFSSFAGGGGAPLAAIALGKNDKAEAEKILGNAFSMLSFMAIVLTIVFTRIKAPLLFLFGASPVTFNYANDYTSIYIMGTIFVQYALGLNLFITSQGKTKIAMFSVLIGAIANIVLDPIFIFGFGMGVRGAAIATVISQALSAIYVLHFLTSEHSLIRIRKQNLALKLGLIKRIVSLGISPFIMQATESAIVIVFNTGLLKYGGDLYVGSMTIMQSIMQLLTVPIQGFTQGVQPIISYNYGARHYDRVRETVRHSMKVTVGLTAAYFLLVLLVPGLFARIFTTDSDLLALVTRILPIYMGGMWLFGVQMSAQMFFVGVGEAKKSLFIALLRKVIILIPLALILPNYLDVMGIYYAEPIADILSATTSGFLLYFTLKALPKQLF</sequence>
<dbReference type="EMBL" id="FNYT01000020">
    <property type="protein sequence ID" value="SEJ63129.1"/>
    <property type="molecule type" value="Genomic_DNA"/>
</dbReference>
<dbReference type="Proteomes" id="UP000199280">
    <property type="component" value="Unassembled WGS sequence"/>
</dbReference>
<evidence type="ECO:0000313" key="13">
    <source>
        <dbReference type="Proteomes" id="UP000076878"/>
    </source>
</evidence>
<evidence type="ECO:0000313" key="12">
    <source>
        <dbReference type="EMBL" id="SEJ63129.1"/>
    </source>
</evidence>
<dbReference type="InterPro" id="IPR045070">
    <property type="entry name" value="MATE_MepA-like"/>
</dbReference>
<organism evidence="11 13">
    <name type="scientific">Trichococcus ilyis</name>
    <dbReference type="NCBI Taxonomy" id="640938"/>
    <lineage>
        <taxon>Bacteria</taxon>
        <taxon>Bacillati</taxon>
        <taxon>Bacillota</taxon>
        <taxon>Bacilli</taxon>
        <taxon>Lactobacillales</taxon>
        <taxon>Carnobacteriaceae</taxon>
        <taxon>Trichococcus</taxon>
    </lineage>
</organism>
<feature type="transmembrane region" description="Helical" evidence="10">
    <location>
        <begin position="58"/>
        <end position="85"/>
    </location>
</feature>
<dbReference type="NCBIfam" id="TIGR00797">
    <property type="entry name" value="matE"/>
    <property type="match status" value="1"/>
</dbReference>
<evidence type="ECO:0000256" key="3">
    <source>
        <dbReference type="ARBA" id="ARBA00022106"/>
    </source>
</evidence>
<keyword evidence="9" id="KW-0046">Antibiotic resistance</keyword>
<dbReference type="GO" id="GO:0015297">
    <property type="term" value="F:antiporter activity"/>
    <property type="evidence" value="ECO:0007669"/>
    <property type="project" value="InterPro"/>
</dbReference>
<keyword evidence="7 10" id="KW-1133">Transmembrane helix</keyword>
<dbReference type="EMBL" id="FJNB01000019">
    <property type="protein sequence ID" value="CZR05995.1"/>
    <property type="molecule type" value="Genomic_DNA"/>
</dbReference>
<dbReference type="PANTHER" id="PTHR43823">
    <property type="entry name" value="SPORULATION PROTEIN YKVU"/>
    <property type="match status" value="1"/>
</dbReference>
<evidence type="ECO:0000256" key="9">
    <source>
        <dbReference type="ARBA" id="ARBA00023251"/>
    </source>
</evidence>
<feature type="transmembrane region" description="Helical" evidence="10">
    <location>
        <begin position="141"/>
        <end position="162"/>
    </location>
</feature>
<dbReference type="RefSeq" id="WP_068623890.1">
    <property type="nucleotide sequence ID" value="NZ_FJNB01000019.1"/>
</dbReference>
<evidence type="ECO:0000256" key="4">
    <source>
        <dbReference type="ARBA" id="ARBA00022448"/>
    </source>
</evidence>
<keyword evidence="5" id="KW-1003">Cell membrane</keyword>
<dbReference type="GO" id="GO:0046677">
    <property type="term" value="P:response to antibiotic"/>
    <property type="evidence" value="ECO:0007669"/>
    <property type="project" value="UniProtKB-KW"/>
</dbReference>
<comment type="similarity">
    <text evidence="2">Belongs to the multi antimicrobial extrusion (MATE) (TC 2.A.66.1) family. MepA subfamily.</text>
</comment>
<keyword evidence="14" id="KW-1185">Reference proteome</keyword>
<evidence type="ECO:0000256" key="10">
    <source>
        <dbReference type="SAM" id="Phobius"/>
    </source>
</evidence>
<dbReference type="InterPro" id="IPR048279">
    <property type="entry name" value="MdtK-like"/>
</dbReference>
<reference evidence="11 13" key="1">
    <citation type="submission" date="2016-02" db="EMBL/GenBank/DDBJ databases">
        <authorList>
            <person name="Wen L."/>
            <person name="He K."/>
            <person name="Yang H."/>
        </authorList>
    </citation>
    <scope>NUCLEOTIDE SEQUENCE [LARGE SCALE GENOMIC DNA]</scope>
    <source>
        <strain evidence="11">Trichococcus_R210</strain>
    </source>
</reference>
<comment type="subcellular location">
    <subcellularLocation>
        <location evidence="1">Cell membrane</location>
        <topology evidence="1">Multi-pass membrane protein</topology>
    </subcellularLocation>
</comment>
<feature type="transmembrane region" description="Helical" evidence="10">
    <location>
        <begin position="420"/>
        <end position="443"/>
    </location>
</feature>
<feature type="transmembrane region" description="Helical" evidence="10">
    <location>
        <begin position="393"/>
        <end position="414"/>
    </location>
</feature>
<evidence type="ECO:0000313" key="11">
    <source>
        <dbReference type="EMBL" id="CZR05995.1"/>
    </source>
</evidence>
<feature type="transmembrane region" description="Helical" evidence="10">
    <location>
        <begin position="169"/>
        <end position="192"/>
    </location>
</feature>
<evidence type="ECO:0000256" key="5">
    <source>
        <dbReference type="ARBA" id="ARBA00022475"/>
    </source>
</evidence>
<dbReference type="PIRSF" id="PIRSF006603">
    <property type="entry name" value="DinF"/>
    <property type="match status" value="1"/>
</dbReference>
<evidence type="ECO:0000256" key="1">
    <source>
        <dbReference type="ARBA" id="ARBA00004651"/>
    </source>
</evidence>
<dbReference type="CDD" id="cd13143">
    <property type="entry name" value="MATE_MepA_like"/>
    <property type="match status" value="1"/>
</dbReference>
<proteinExistence type="inferred from homology"/>
<feature type="transmembrane region" description="Helical" evidence="10">
    <location>
        <begin position="97"/>
        <end position="121"/>
    </location>
</feature>
<dbReference type="AlphaFoldDB" id="A0A143Z5P7"/>
<gene>
    <name evidence="12" type="ORF">SAMN05216375_1202</name>
    <name evidence="11" type="ORF">TR210_2271</name>
</gene>
<evidence type="ECO:0000256" key="6">
    <source>
        <dbReference type="ARBA" id="ARBA00022692"/>
    </source>
</evidence>
<dbReference type="STRING" id="640938.TR210_2271"/>
<dbReference type="InterPro" id="IPR051327">
    <property type="entry name" value="MATE_MepA_subfamily"/>
</dbReference>
<name>A0A143Z5P7_9LACT</name>
<dbReference type="Pfam" id="PF01554">
    <property type="entry name" value="MatE"/>
    <property type="match status" value="2"/>
</dbReference>
<feature type="transmembrane region" description="Helical" evidence="10">
    <location>
        <begin position="198"/>
        <end position="219"/>
    </location>
</feature>